<dbReference type="Proteomes" id="UP000601789">
    <property type="component" value="Unassembled WGS sequence"/>
</dbReference>
<dbReference type="RefSeq" id="WP_198474714.1">
    <property type="nucleotide sequence ID" value="NZ_JADGMQ010000002.1"/>
</dbReference>
<dbReference type="Gene3D" id="3.40.50.1820">
    <property type="entry name" value="alpha/beta hydrolase"/>
    <property type="match status" value="1"/>
</dbReference>
<dbReference type="PRINTS" id="PR00111">
    <property type="entry name" value="ABHYDROLASE"/>
</dbReference>
<keyword evidence="2" id="KW-0378">Hydrolase</keyword>
<evidence type="ECO:0000259" key="1">
    <source>
        <dbReference type="Pfam" id="PF12697"/>
    </source>
</evidence>
<dbReference type="PANTHER" id="PTHR43798">
    <property type="entry name" value="MONOACYLGLYCEROL LIPASE"/>
    <property type="match status" value="1"/>
</dbReference>
<gene>
    <name evidence="2" type="ORF">IOD40_04420</name>
</gene>
<dbReference type="InterPro" id="IPR000073">
    <property type="entry name" value="AB_hydrolase_1"/>
</dbReference>
<dbReference type="PANTHER" id="PTHR43798:SF33">
    <property type="entry name" value="HYDROLASE, PUTATIVE (AFU_ORTHOLOGUE AFUA_2G14860)-RELATED"/>
    <property type="match status" value="1"/>
</dbReference>
<dbReference type="EMBL" id="JADGMQ010000002">
    <property type="protein sequence ID" value="MBI1619907.1"/>
    <property type="molecule type" value="Genomic_DNA"/>
</dbReference>
<comment type="caution">
    <text evidence="2">The sequence shown here is derived from an EMBL/GenBank/DDBJ whole genome shotgun (WGS) entry which is preliminary data.</text>
</comment>
<organism evidence="2 3">
    <name type="scientific">Aquamicrobium zhengzhouense</name>
    <dbReference type="NCBI Taxonomy" id="2781738"/>
    <lineage>
        <taxon>Bacteria</taxon>
        <taxon>Pseudomonadati</taxon>
        <taxon>Pseudomonadota</taxon>
        <taxon>Alphaproteobacteria</taxon>
        <taxon>Hyphomicrobiales</taxon>
        <taxon>Phyllobacteriaceae</taxon>
        <taxon>Aquamicrobium</taxon>
    </lineage>
</organism>
<dbReference type="InterPro" id="IPR029058">
    <property type="entry name" value="AB_hydrolase_fold"/>
</dbReference>
<protein>
    <submittedName>
        <fullName evidence="2">Alpha/beta fold hydrolase</fullName>
    </submittedName>
</protein>
<evidence type="ECO:0000313" key="2">
    <source>
        <dbReference type="EMBL" id="MBI1619907.1"/>
    </source>
</evidence>
<sequence>MRLHAVEVGDGSTPIVLLHGFGADHTAWRRIQPELAKATLAVAYDLPGHGGSLDFAGAGPAKNAAVAVINDLKGRAIERVHLVGHSMGGAVACLVALFEPSLVASLTLLSPGGFGPDINHRLLTRYAAADSEEQITFCLEAMTGWYSGVDPEVVRHLVKVRARAEQRLKLIEIAEGLAKDGRQGQLPLDKLGALRIVTSVVWGELDNVLPVKQLQGLPDSFKVHRCSELGHMLPDEAPGEMTRIILETCGF</sequence>
<dbReference type="GO" id="GO:0016787">
    <property type="term" value="F:hydrolase activity"/>
    <property type="evidence" value="ECO:0007669"/>
    <property type="project" value="UniProtKB-KW"/>
</dbReference>
<proteinExistence type="predicted"/>
<name>A0ABS0SBM9_9HYPH</name>
<accession>A0ABS0SBM9</accession>
<reference evidence="2 3" key="1">
    <citation type="submission" date="2020-10" db="EMBL/GenBank/DDBJ databases">
        <title>Aquamicrobium zhengzhouensis sp. nov., a exopolysaccharide producing bacterium isolated from farmland soil.</title>
        <authorList>
            <person name="Wang X."/>
        </authorList>
    </citation>
    <scope>NUCLEOTIDE SEQUENCE [LARGE SCALE GENOMIC DNA]</scope>
    <source>
        <strain evidence="3">cd-1</strain>
    </source>
</reference>
<dbReference type="SUPFAM" id="SSF53474">
    <property type="entry name" value="alpha/beta-Hydrolases"/>
    <property type="match status" value="1"/>
</dbReference>
<keyword evidence="3" id="KW-1185">Reference proteome</keyword>
<dbReference type="InterPro" id="IPR050266">
    <property type="entry name" value="AB_hydrolase_sf"/>
</dbReference>
<dbReference type="Pfam" id="PF12697">
    <property type="entry name" value="Abhydrolase_6"/>
    <property type="match status" value="1"/>
</dbReference>
<feature type="domain" description="AB hydrolase-1" evidence="1">
    <location>
        <begin position="15"/>
        <end position="240"/>
    </location>
</feature>
<evidence type="ECO:0000313" key="3">
    <source>
        <dbReference type="Proteomes" id="UP000601789"/>
    </source>
</evidence>